<accession>A0A454Y2J8</accession>
<dbReference type="FunCoup" id="A0A096P7Y2">
    <property type="interactions" value="2095"/>
</dbReference>
<dbReference type="PROSITE" id="PS50250">
    <property type="entry name" value="PCI"/>
    <property type="match status" value="1"/>
</dbReference>
<keyword evidence="6" id="KW-0238">DNA-binding</keyword>
<dbReference type="GO" id="GO:0003677">
    <property type="term" value="F:DNA binding"/>
    <property type="evidence" value="ECO:0007669"/>
    <property type="project" value="UniProtKB-KW"/>
</dbReference>
<accession>A0A096P7Y2</accession>
<evidence type="ECO:0000256" key="1">
    <source>
        <dbReference type="ARBA" id="ARBA00006397"/>
    </source>
</evidence>
<evidence type="ECO:0000313" key="7">
    <source>
        <dbReference type="EMBL" id="OUS44231.1"/>
    </source>
</evidence>
<keyword evidence="2" id="KW-0647">Proteasome</keyword>
<dbReference type="InterPro" id="IPR040134">
    <property type="entry name" value="PSMD12/CSN4"/>
</dbReference>
<dbReference type="GO" id="GO:0005634">
    <property type="term" value="C:nucleus"/>
    <property type="evidence" value="ECO:0007669"/>
    <property type="project" value="UniProtKB-ARBA"/>
</dbReference>
<dbReference type="OrthoDB" id="268763at2759"/>
<dbReference type="Pfam" id="PF18098">
    <property type="entry name" value="RPN5_C"/>
    <property type="match status" value="1"/>
</dbReference>
<dbReference type="EMBL" id="KZ155825">
    <property type="protein sequence ID" value="OUS44231.1"/>
    <property type="molecule type" value="Genomic_DNA"/>
</dbReference>
<comment type="subunit">
    <text evidence="3">Component of the 19S regulatory particle (RP/PA700) lid subcomplex of the 26S proteasome. The 26S proteasome is composed of a core protease (CP), known as the 20S proteasome, capped at one or both ends by the 19S regulatory particle (RP/PA700). The RP/PA700 complex is composed of at least 17 different subunits in two subcomplexes, the base and the lid, which form the portions proximal and distal to the 20S proteolytic core, respectively.</text>
</comment>
<reference evidence="7" key="3">
    <citation type="submission" date="2017-04" db="EMBL/GenBank/DDBJ databases">
        <title>Population genomics of picophytoplankton unveils novel chromosome hypervariability.</title>
        <authorList>
            <consortium name="DOE Joint Genome Institute"/>
            <person name="Blanc-Mathieu R."/>
            <person name="Krasovec M."/>
            <person name="Hebrard M."/>
            <person name="Yau S."/>
            <person name="Desgranges E."/>
            <person name="Martin J."/>
            <person name="Schackwitz W."/>
            <person name="Kuo A."/>
            <person name="Salin G."/>
            <person name="Donnadieu C."/>
            <person name="Desdevises Y."/>
            <person name="Sanchez-Ferandin S."/>
            <person name="Moreau H."/>
            <person name="Rivals E."/>
            <person name="Grigoriev I.V."/>
            <person name="Grimsley N."/>
            <person name="Eyre-Walker A."/>
            <person name="Piganeau G."/>
        </authorList>
    </citation>
    <scope>NUCLEOTIDE SEQUENCE [LARGE SCALE GENOMIC DNA]</scope>
    <source>
        <strain evidence="7">RCC 1115</strain>
    </source>
</reference>
<proteinExistence type="inferred from homology"/>
<reference evidence="6" key="2">
    <citation type="journal article" date="2014" name="BMC Genomics">
        <title>An improved genome of the model marine alga Ostreococcus tauri unfolds by assessing Illumina de novo assemblies.</title>
        <authorList>
            <person name="Blanc-Mathieu R."/>
            <person name="Verhelst B."/>
            <person name="Derelle E."/>
            <person name="Rombauts S."/>
            <person name="Bouget F.Y."/>
            <person name="Carre I."/>
            <person name="Chateau A."/>
            <person name="Eyre-Walker A."/>
            <person name="Grimsley N."/>
            <person name="Moreau H."/>
            <person name="Piegu B."/>
            <person name="Rivals E."/>
            <person name="Schackwitz W."/>
            <person name="Van de Peer Y."/>
            <person name="Piganeau G."/>
        </authorList>
    </citation>
    <scope>NUCLEOTIDE SEQUENCE</scope>
    <source>
        <strain evidence="6">RCC4221</strain>
    </source>
</reference>
<organism evidence="6 8">
    <name type="scientific">Ostreococcus tauri</name>
    <name type="common">Marine green alga</name>
    <dbReference type="NCBI Taxonomy" id="70448"/>
    <lineage>
        <taxon>Eukaryota</taxon>
        <taxon>Viridiplantae</taxon>
        <taxon>Chlorophyta</taxon>
        <taxon>Mamiellophyceae</taxon>
        <taxon>Mamiellales</taxon>
        <taxon>Bathycoccaceae</taxon>
        <taxon>Ostreococcus</taxon>
    </lineage>
</organism>
<comment type="similarity">
    <text evidence="1">Belongs to the proteasome subunit p55 family.</text>
</comment>
<feature type="region of interest" description="Disordered" evidence="4">
    <location>
        <begin position="215"/>
        <end position="238"/>
    </location>
</feature>
<feature type="domain" description="PCI" evidence="5">
    <location>
        <begin position="277"/>
        <end position="455"/>
    </location>
</feature>
<dbReference type="InterPro" id="IPR040896">
    <property type="entry name" value="RPN5_C"/>
</dbReference>
<dbReference type="InterPro" id="IPR000717">
    <property type="entry name" value="PCI_dom"/>
</dbReference>
<accession>A0A1Y5I452</accession>
<evidence type="ECO:0000313" key="8">
    <source>
        <dbReference type="Proteomes" id="UP000009170"/>
    </source>
</evidence>
<dbReference type="EMBL" id="CAID01000016">
    <property type="protein sequence ID" value="CEG00297.1"/>
    <property type="molecule type" value="Genomic_DNA"/>
</dbReference>
<evidence type="ECO:0000313" key="6">
    <source>
        <dbReference type="EMBL" id="CEG00297.1"/>
    </source>
</evidence>
<dbReference type="Pfam" id="PF22241">
    <property type="entry name" value="PSMD12-CSN4_N"/>
    <property type="match status" value="2"/>
</dbReference>
<evidence type="ECO:0000259" key="5">
    <source>
        <dbReference type="PROSITE" id="PS50250"/>
    </source>
</evidence>
<dbReference type="Proteomes" id="UP000195557">
    <property type="component" value="Unassembled WGS sequence"/>
</dbReference>
<dbReference type="InterPro" id="IPR054559">
    <property type="entry name" value="PSMD12-CSN4-like_N"/>
</dbReference>
<sequence length="496" mass="56158">MSTASEVDALERELAGLALDAKKNGDPSAALERMLALEKTHRLAADAVAVPRLCVAILDLLRAHDDWDGVREHVAALAKRRAQLKQAIAAMVRRCMAFVDEAPDATQRRKLIETLCDATNGKIFVEVEKSRLTRKLAAMHEEEGRIEEACAVMQEVAIETYGALTRHEKLFFIEEQVRLCLAKKDYLRALILSRKINPKTFDELIEKGKKEAEKEAVKAKNESERSEAEKEALRKEKLKKEGQVEHAEGYFEPTDEGIPSLEALKLRYYELMVEYYSHSDQYLEICRCYQNILECAEVKDDAERWAPTLKKVVWLVCMSKHEPMQQSILHGVKGNLKLSDLPAHQALVKQFCTKEIIHWTTLQERYAQEISDETELFGGDKGTKRVEDLKLRVIEHNMLVIAAYYSRMSLSRLSELLCLSPEETEKHLSSCVVDKSVAAKIDRPAGLVDFTVSKSSHWLLNKWASNVDSLLSCLDKASHLIAKESQTHKVALTSAD</sequence>
<dbReference type="FunFam" id="1.10.10.10:FF:000070">
    <property type="entry name" value="26S proteasome non-ATPase regulatory subunit 12"/>
    <property type="match status" value="1"/>
</dbReference>
<dbReference type="STRING" id="70448.A0A096P7Y2"/>
<dbReference type="SUPFAM" id="SSF46785">
    <property type="entry name" value="Winged helix' DNA-binding domain"/>
    <property type="match status" value="1"/>
</dbReference>
<dbReference type="GO" id="GO:0005737">
    <property type="term" value="C:cytoplasm"/>
    <property type="evidence" value="ECO:0007669"/>
    <property type="project" value="TreeGrafter"/>
</dbReference>
<dbReference type="PANTHER" id="PTHR10855">
    <property type="entry name" value="26S PROTEASOME NON-ATPASE REGULATORY SUBUNIT 12/COP9 SIGNALOSOME COMPLEX SUBUNIT 4"/>
    <property type="match status" value="1"/>
</dbReference>
<dbReference type="Pfam" id="PF01399">
    <property type="entry name" value="PCI"/>
    <property type="match status" value="1"/>
</dbReference>
<dbReference type="AlphaFoldDB" id="A0A096P7Y2"/>
<evidence type="ECO:0000256" key="4">
    <source>
        <dbReference type="SAM" id="MobiDB-lite"/>
    </source>
</evidence>
<reference evidence="6 8" key="1">
    <citation type="journal article" date="2006" name="Proc. Natl. Acad. Sci. U.S.A.">
        <title>Genome analysis of the smallest free-living eukaryote Ostreococcus tauri unveils many unique features.</title>
        <authorList>
            <person name="Derelle E."/>
            <person name="Ferraz C."/>
            <person name="Rombauts S."/>
            <person name="Rouze P."/>
            <person name="Worden A.Z."/>
            <person name="Robbens S."/>
            <person name="Partensky F."/>
            <person name="Degroeve S."/>
            <person name="Echeynie S."/>
            <person name="Cooke R."/>
            <person name="Saeys Y."/>
            <person name="Wuyts J."/>
            <person name="Jabbari K."/>
            <person name="Bowler C."/>
            <person name="Panaud O."/>
            <person name="Piegu B."/>
            <person name="Ball S.G."/>
            <person name="Ral J.-P."/>
            <person name="Bouget F.-Y."/>
            <person name="Piganeau G."/>
            <person name="De Baets B."/>
            <person name="Picard A."/>
            <person name="Delseny M."/>
            <person name="Demaille J."/>
            <person name="Van de Peer Y."/>
            <person name="Moreau H."/>
        </authorList>
    </citation>
    <scope>NUCLEOTIDE SEQUENCE [LARGE SCALE GENOMIC DNA]</scope>
    <source>
        <strain evidence="6 8">OTTH0595</strain>
    </source>
</reference>
<gene>
    <name evidence="7" type="ORF">BE221DRAFT_206898</name>
    <name evidence="6" type="ORF">OT_ostta16g00740</name>
</gene>
<dbReference type="PANTHER" id="PTHR10855:SF1">
    <property type="entry name" value="26S PROTEASOME NON-ATPASE REGULATORY SUBUNIT 12"/>
    <property type="match status" value="1"/>
</dbReference>
<keyword evidence="8" id="KW-1185">Reference proteome</keyword>
<dbReference type="Gene3D" id="1.10.10.10">
    <property type="entry name" value="Winged helix-like DNA-binding domain superfamily/Winged helix DNA-binding domain"/>
    <property type="match status" value="1"/>
</dbReference>
<dbReference type="GO" id="GO:0008541">
    <property type="term" value="C:proteasome regulatory particle, lid subcomplex"/>
    <property type="evidence" value="ECO:0007669"/>
    <property type="project" value="TreeGrafter"/>
</dbReference>
<evidence type="ECO:0000256" key="3">
    <source>
        <dbReference type="ARBA" id="ARBA00064920"/>
    </source>
</evidence>
<protein>
    <submittedName>
        <fullName evidence="7">PCI domain-domain-containing protein</fullName>
    </submittedName>
    <submittedName>
        <fullName evidence="6">Winged helix-turn-helix DNA-binding domain</fullName>
    </submittedName>
</protein>
<dbReference type="SMART" id="SM00088">
    <property type="entry name" value="PINT"/>
    <property type="match status" value="1"/>
</dbReference>
<dbReference type="InParanoid" id="A0A096P7Y2"/>
<dbReference type="InterPro" id="IPR036388">
    <property type="entry name" value="WH-like_DNA-bd_sf"/>
</dbReference>
<name>A0A096P7Y2_OSTTA</name>
<evidence type="ECO:0000256" key="2">
    <source>
        <dbReference type="ARBA" id="ARBA00022942"/>
    </source>
</evidence>
<dbReference type="Proteomes" id="UP000009170">
    <property type="component" value="Unassembled WGS sequence"/>
</dbReference>
<dbReference type="InterPro" id="IPR036390">
    <property type="entry name" value="WH_DNA-bd_sf"/>
</dbReference>